<dbReference type="PROSITE" id="PS50202">
    <property type="entry name" value="MSP"/>
    <property type="match status" value="1"/>
</dbReference>
<keyword evidence="3 7" id="KW-0812">Transmembrane</keyword>
<feature type="compositionally biased region" description="Basic and acidic residues" evidence="6">
    <location>
        <begin position="163"/>
        <end position="175"/>
    </location>
</feature>
<evidence type="ECO:0000256" key="2">
    <source>
        <dbReference type="ARBA" id="ARBA00008932"/>
    </source>
</evidence>
<evidence type="ECO:0000256" key="7">
    <source>
        <dbReference type="SAM" id="Phobius"/>
    </source>
</evidence>
<dbReference type="AlphaFoldDB" id="A0A1I8H770"/>
<evidence type="ECO:0000256" key="6">
    <source>
        <dbReference type="SAM" id="MobiDB-lite"/>
    </source>
</evidence>
<feature type="region of interest" description="Disordered" evidence="6">
    <location>
        <begin position="139"/>
        <end position="175"/>
    </location>
</feature>
<dbReference type="Pfam" id="PF00635">
    <property type="entry name" value="Motile_Sperm"/>
    <property type="match status" value="1"/>
</dbReference>
<accession>A0A1I8H770</accession>
<dbReference type="InterPro" id="IPR000535">
    <property type="entry name" value="MSP_dom"/>
</dbReference>
<dbReference type="PANTHER" id="PTHR10809:SF6">
    <property type="entry name" value="AT11025P-RELATED"/>
    <property type="match status" value="1"/>
</dbReference>
<protein>
    <submittedName>
        <fullName evidence="10">MSP domain-containing protein</fullName>
    </submittedName>
</protein>
<comment type="subcellular location">
    <subcellularLocation>
        <location evidence="1">Membrane</location>
        <topology evidence="1">Single-pass type IV membrane protein</topology>
    </subcellularLocation>
</comment>
<keyword evidence="9" id="KW-1185">Reference proteome</keyword>
<evidence type="ECO:0000256" key="1">
    <source>
        <dbReference type="ARBA" id="ARBA00004211"/>
    </source>
</evidence>
<dbReference type="GO" id="GO:0033149">
    <property type="term" value="F:FFAT motif binding"/>
    <property type="evidence" value="ECO:0007669"/>
    <property type="project" value="TreeGrafter"/>
</dbReference>
<comment type="similarity">
    <text evidence="2">Belongs to the VAMP-associated protein (VAP) (TC 9.B.17) family.</text>
</comment>
<dbReference type="WBParaSite" id="maker-uti_cns_0004822-snap-gene-0.5-mRNA-1">
    <property type="protein sequence ID" value="maker-uti_cns_0004822-snap-gene-0.5-mRNA-1"/>
    <property type="gene ID" value="maker-uti_cns_0004822-snap-gene-0.5"/>
</dbReference>
<dbReference type="InterPro" id="IPR013783">
    <property type="entry name" value="Ig-like_fold"/>
</dbReference>
<keyword evidence="4 7" id="KW-1133">Transmembrane helix</keyword>
<dbReference type="GO" id="GO:0005886">
    <property type="term" value="C:plasma membrane"/>
    <property type="evidence" value="ECO:0007669"/>
    <property type="project" value="TreeGrafter"/>
</dbReference>
<feature type="domain" description="MSP" evidence="8">
    <location>
        <begin position="5"/>
        <end position="133"/>
    </location>
</feature>
<dbReference type="GO" id="GO:0061817">
    <property type="term" value="P:endoplasmic reticulum-plasma membrane tethering"/>
    <property type="evidence" value="ECO:0007669"/>
    <property type="project" value="TreeGrafter"/>
</dbReference>
<evidence type="ECO:0000256" key="3">
    <source>
        <dbReference type="ARBA" id="ARBA00022692"/>
    </source>
</evidence>
<dbReference type="SUPFAM" id="SSF49354">
    <property type="entry name" value="PapD-like"/>
    <property type="match status" value="1"/>
</dbReference>
<dbReference type="GO" id="GO:0090158">
    <property type="term" value="P:endoplasmic reticulum membrane organization"/>
    <property type="evidence" value="ECO:0007669"/>
    <property type="project" value="TreeGrafter"/>
</dbReference>
<keyword evidence="5 7" id="KW-0472">Membrane</keyword>
<dbReference type="Gene3D" id="2.60.40.10">
    <property type="entry name" value="Immunoglobulins"/>
    <property type="match status" value="1"/>
</dbReference>
<feature type="transmembrane region" description="Helical" evidence="7">
    <location>
        <begin position="224"/>
        <end position="245"/>
    </location>
</feature>
<evidence type="ECO:0000313" key="10">
    <source>
        <dbReference type="WBParaSite" id="maker-uti_cns_0004822-snap-gene-0.5-mRNA-1"/>
    </source>
</evidence>
<evidence type="ECO:0000256" key="5">
    <source>
        <dbReference type="ARBA" id="ARBA00023136"/>
    </source>
</evidence>
<name>A0A1I8H770_9PLAT</name>
<sequence>MPSQILSLKPDSELVFRGPFDRVVTTTLRLSNPVADQPVAFKVKTTAPKRYCVRPNSGLIQAGGEVEVAVMLQPSAGDQSDTAEQRSRHKFMVQSLLMPASTPPNLAGAALDEAWRSASSDKLMDSKLRVVQIEADGVANASAPSPNQPGPAAANSAPSDLPKNAHEMQQELQRLRDENSRLAEQDLRLRKLAMRPSPPSSPSGSANVSSASGSTAVATARGPLVPPALFLVLAMVLGLVVGKFLL</sequence>
<reference evidence="10" key="1">
    <citation type="submission" date="2016-11" db="UniProtKB">
        <authorList>
            <consortium name="WormBaseParasite"/>
        </authorList>
    </citation>
    <scope>IDENTIFICATION</scope>
</reference>
<proteinExistence type="inferred from homology"/>
<organism evidence="9 10">
    <name type="scientific">Macrostomum lignano</name>
    <dbReference type="NCBI Taxonomy" id="282301"/>
    <lineage>
        <taxon>Eukaryota</taxon>
        <taxon>Metazoa</taxon>
        <taxon>Spiralia</taxon>
        <taxon>Lophotrochozoa</taxon>
        <taxon>Platyhelminthes</taxon>
        <taxon>Rhabditophora</taxon>
        <taxon>Macrostomorpha</taxon>
        <taxon>Macrostomida</taxon>
        <taxon>Macrostomidae</taxon>
        <taxon>Macrostomum</taxon>
    </lineage>
</organism>
<dbReference type="Proteomes" id="UP000095280">
    <property type="component" value="Unplaced"/>
</dbReference>
<dbReference type="InterPro" id="IPR016763">
    <property type="entry name" value="VAP"/>
</dbReference>
<evidence type="ECO:0000313" key="9">
    <source>
        <dbReference type="Proteomes" id="UP000095280"/>
    </source>
</evidence>
<dbReference type="GO" id="GO:0005789">
    <property type="term" value="C:endoplasmic reticulum membrane"/>
    <property type="evidence" value="ECO:0007669"/>
    <property type="project" value="InterPro"/>
</dbReference>
<evidence type="ECO:0000259" key="8">
    <source>
        <dbReference type="PROSITE" id="PS50202"/>
    </source>
</evidence>
<dbReference type="InterPro" id="IPR008962">
    <property type="entry name" value="PapD-like_sf"/>
</dbReference>
<evidence type="ECO:0000256" key="4">
    <source>
        <dbReference type="ARBA" id="ARBA00022989"/>
    </source>
</evidence>
<dbReference type="PANTHER" id="PTHR10809">
    <property type="entry name" value="VESICLE-ASSOCIATED MEMBRANE PROTEIN-ASSOCIATED PROTEIN"/>
    <property type="match status" value="1"/>
</dbReference>